<accession>A0A371DLJ5</accession>
<dbReference type="Proteomes" id="UP000256964">
    <property type="component" value="Unassembled WGS sequence"/>
</dbReference>
<dbReference type="STRING" id="139420.A0A371DLJ5"/>
<dbReference type="Gene3D" id="3.80.10.10">
    <property type="entry name" value="Ribonuclease Inhibitor"/>
    <property type="match status" value="1"/>
</dbReference>
<dbReference type="AlphaFoldDB" id="A0A371DLJ5"/>
<proteinExistence type="predicted"/>
<reference evidence="1 2" key="1">
    <citation type="journal article" date="2018" name="Biotechnol. Biofuels">
        <title>Integrative visual omics of the white-rot fungus Polyporus brumalis exposes the biotechnological potential of its oxidative enzymes for delignifying raw plant biomass.</title>
        <authorList>
            <person name="Miyauchi S."/>
            <person name="Rancon A."/>
            <person name="Drula E."/>
            <person name="Hage H."/>
            <person name="Chaduli D."/>
            <person name="Favel A."/>
            <person name="Grisel S."/>
            <person name="Henrissat B."/>
            <person name="Herpoel-Gimbert I."/>
            <person name="Ruiz-Duenas F.J."/>
            <person name="Chevret D."/>
            <person name="Hainaut M."/>
            <person name="Lin J."/>
            <person name="Wang M."/>
            <person name="Pangilinan J."/>
            <person name="Lipzen A."/>
            <person name="Lesage-Meessen L."/>
            <person name="Navarro D."/>
            <person name="Riley R."/>
            <person name="Grigoriev I.V."/>
            <person name="Zhou S."/>
            <person name="Raouche S."/>
            <person name="Rosso M.N."/>
        </authorList>
    </citation>
    <scope>NUCLEOTIDE SEQUENCE [LARGE SCALE GENOMIC DNA]</scope>
    <source>
        <strain evidence="1 2">BRFM 1820</strain>
    </source>
</reference>
<keyword evidence="2" id="KW-1185">Reference proteome</keyword>
<name>A0A371DLJ5_9APHY</name>
<gene>
    <name evidence="1" type="ORF">OH76DRAFT_1218386</name>
</gene>
<protein>
    <recommendedName>
        <fullName evidence="3">F-box domain-containing protein</fullName>
    </recommendedName>
</protein>
<evidence type="ECO:0000313" key="1">
    <source>
        <dbReference type="EMBL" id="RDX53395.1"/>
    </source>
</evidence>
<dbReference type="InterPro" id="IPR032675">
    <property type="entry name" value="LRR_dom_sf"/>
</dbReference>
<dbReference type="EMBL" id="KZ857387">
    <property type="protein sequence ID" value="RDX53395.1"/>
    <property type="molecule type" value="Genomic_DNA"/>
</dbReference>
<organism evidence="1 2">
    <name type="scientific">Lentinus brumalis</name>
    <dbReference type="NCBI Taxonomy" id="2498619"/>
    <lineage>
        <taxon>Eukaryota</taxon>
        <taxon>Fungi</taxon>
        <taxon>Dikarya</taxon>
        <taxon>Basidiomycota</taxon>
        <taxon>Agaricomycotina</taxon>
        <taxon>Agaricomycetes</taxon>
        <taxon>Polyporales</taxon>
        <taxon>Polyporaceae</taxon>
        <taxon>Lentinus</taxon>
    </lineage>
</organism>
<dbReference type="OrthoDB" id="2800603at2759"/>
<evidence type="ECO:0008006" key="3">
    <source>
        <dbReference type="Google" id="ProtNLM"/>
    </source>
</evidence>
<evidence type="ECO:0000313" key="2">
    <source>
        <dbReference type="Proteomes" id="UP000256964"/>
    </source>
</evidence>
<sequence>MDTSSVFPSLPAEVVRRICSQLLQEDSNLEFGADDRYPGLRTVATLARTAKVFHEQALDAIWHTLPGYGFLLYAVPRDAWVETEVQEPHWRKSIHVSLLRPLVESDFTRLQHYATRVRRILFPSQCESPRFPPRVNRYEFAPSILDAFASQSPIKPLLPNLLVLHTSPKPSQAESFYRSLPILFSPKLRSFNTKYSLSFQEVQSTHAPCDQSLRHMFTQLHEVAPRLTHLTVDLEYWPLPQAIRNTVSEAICQFQHLYGLFSVVPISLEAFTHLARLRSLRVLDARLDSKLVDEKDLAPLLEIPHNEFFPHLRQLHLAHQCHISLLTVMLRHVWSPWLMTIQVSVPSLCEPLQQVKDCIAVIGRRRGRKKITRVYMNITPHYSNSPDTDSVDDDAILPLLKLKNLTELCLSLEYNFSLDDVICHAMAAAWRNIVVLKLGPYPEQKTSEVTLGALVSFSHLCPSLRRLNICLDADVKHLPWQLLALRPGCGKEQTALEVLEVGRSPIKDAVAVAGVLSDLFPNLCDVESAWDCDDGYSQEEYDGLTEEERERVLAETVFYKRWNDAILTLVPQFALVRKQERQWARMNGVALRPALEISV</sequence>